<dbReference type="OrthoDB" id="5332316at2759"/>
<dbReference type="EMBL" id="ML732348">
    <property type="protein sequence ID" value="KAB8069286.1"/>
    <property type="molecule type" value="Genomic_DNA"/>
</dbReference>
<organism evidence="1 2">
    <name type="scientific">Aspergillus leporis</name>
    <dbReference type="NCBI Taxonomy" id="41062"/>
    <lineage>
        <taxon>Eukaryota</taxon>
        <taxon>Fungi</taxon>
        <taxon>Dikarya</taxon>
        <taxon>Ascomycota</taxon>
        <taxon>Pezizomycotina</taxon>
        <taxon>Eurotiomycetes</taxon>
        <taxon>Eurotiomycetidae</taxon>
        <taxon>Eurotiales</taxon>
        <taxon>Aspergillaceae</taxon>
        <taxon>Aspergillus</taxon>
        <taxon>Aspergillus subgen. Circumdati</taxon>
    </lineage>
</organism>
<keyword evidence="2" id="KW-1185">Reference proteome</keyword>
<dbReference type="Proteomes" id="UP000326565">
    <property type="component" value="Unassembled WGS sequence"/>
</dbReference>
<proteinExistence type="predicted"/>
<dbReference type="AlphaFoldDB" id="A0A5N5WL59"/>
<name>A0A5N5WL59_9EURO</name>
<protein>
    <submittedName>
        <fullName evidence="1">Uncharacterized protein</fullName>
    </submittedName>
</protein>
<accession>A0A5N5WL59</accession>
<gene>
    <name evidence="1" type="ORF">BDV29DRAFT_183089</name>
</gene>
<sequence>MMNLGLLKWPRHLPPRQASINQHKVKLLPIPSIWPDRLTLLSSHQVGITQHTNYSAPTSLSRKRIVMFYSPRGHLWTSATRRSILQLREQQRLRQRNPFGPSYQARAAKSLSGRKQGKCQDVPKICLSNTPRIADIVMGIEDCGVVIEHGRLRITSSKRSRQDHRTALVLSGTSQSLTAYDICRTLKSEGNLEGLEEVLPIRNHQTLQRCDAWVLVFISPAHAMACQQRVVELQELWSRQVATAGTIASIMPTEASFANGRANQTKLFNYALTSTLQNVSVTAQLFPFDSKLQRAIRIHRGLYQAGSSGNQFFPVRLHLDHPTIPVLDSHYLRKLLKLDGIMRGRRWALPENDDAIIRVEPMTVHGLSQVNLGVSECDSVTNIPIMWRINFLTAFDATRFVRIWHHKSLPLLGNIDIDECSLYVKAECIF</sequence>
<reference evidence="1 2" key="1">
    <citation type="submission" date="2019-04" db="EMBL/GenBank/DDBJ databases">
        <title>Friends and foes A comparative genomics study of 23 Aspergillus species from section Flavi.</title>
        <authorList>
            <consortium name="DOE Joint Genome Institute"/>
            <person name="Kjaerbolling I."/>
            <person name="Vesth T."/>
            <person name="Frisvad J.C."/>
            <person name="Nybo J.L."/>
            <person name="Theobald S."/>
            <person name="Kildgaard S."/>
            <person name="Isbrandt T."/>
            <person name="Kuo A."/>
            <person name="Sato A."/>
            <person name="Lyhne E.K."/>
            <person name="Kogle M.E."/>
            <person name="Wiebenga A."/>
            <person name="Kun R.S."/>
            <person name="Lubbers R.J."/>
            <person name="Makela M.R."/>
            <person name="Barry K."/>
            <person name="Chovatia M."/>
            <person name="Clum A."/>
            <person name="Daum C."/>
            <person name="Haridas S."/>
            <person name="He G."/>
            <person name="LaButti K."/>
            <person name="Lipzen A."/>
            <person name="Mondo S."/>
            <person name="Riley R."/>
            <person name="Salamov A."/>
            <person name="Simmons B.A."/>
            <person name="Magnuson J.K."/>
            <person name="Henrissat B."/>
            <person name="Mortensen U.H."/>
            <person name="Larsen T.O."/>
            <person name="Devries R.P."/>
            <person name="Grigoriev I.V."/>
            <person name="Machida M."/>
            <person name="Baker S.E."/>
            <person name="Andersen M.R."/>
        </authorList>
    </citation>
    <scope>NUCLEOTIDE SEQUENCE [LARGE SCALE GENOMIC DNA]</scope>
    <source>
        <strain evidence="1 2">CBS 151.66</strain>
    </source>
</reference>
<evidence type="ECO:0000313" key="1">
    <source>
        <dbReference type="EMBL" id="KAB8069286.1"/>
    </source>
</evidence>
<evidence type="ECO:0000313" key="2">
    <source>
        <dbReference type="Proteomes" id="UP000326565"/>
    </source>
</evidence>